<evidence type="ECO:0000313" key="3">
    <source>
        <dbReference type="Proteomes" id="UP000501076"/>
    </source>
</evidence>
<keyword evidence="1" id="KW-1133">Transmembrane helix</keyword>
<dbReference type="Proteomes" id="UP000501076">
    <property type="component" value="Plasmid pFDU301A"/>
</dbReference>
<keyword evidence="1" id="KW-0472">Membrane</keyword>
<dbReference type="AlphaFoldDB" id="A0A6M6E8A0"/>
<reference evidence="2 3" key="1">
    <citation type="submission" date="2019-10" db="EMBL/GenBank/DDBJ databases">
        <title>Complete genome sequences for adaption low water activity.</title>
        <authorList>
            <person name="Zhao L."/>
            <person name="Zhong J."/>
        </authorList>
    </citation>
    <scope>NUCLEOTIDE SEQUENCE [LARGE SCALE GENOMIC DNA]</scope>
    <source>
        <strain evidence="2 3">FDU301</strain>
        <plasmid evidence="3">pfdu301a</plasmid>
    </source>
</reference>
<dbReference type="RefSeq" id="WP_171778786.1">
    <property type="nucleotide sequence ID" value="NZ_CP045273.1"/>
</dbReference>
<gene>
    <name evidence="2" type="ORF">FDZ14_32370</name>
</gene>
<organism evidence="2 3">
    <name type="scientific">Priestia megaterium</name>
    <name type="common">Bacillus megaterium</name>
    <dbReference type="NCBI Taxonomy" id="1404"/>
    <lineage>
        <taxon>Bacteria</taxon>
        <taxon>Bacillati</taxon>
        <taxon>Bacillota</taxon>
        <taxon>Bacilli</taxon>
        <taxon>Bacillales</taxon>
        <taxon>Bacillaceae</taxon>
        <taxon>Priestia</taxon>
    </lineage>
</organism>
<feature type="transmembrane region" description="Helical" evidence="1">
    <location>
        <begin position="16"/>
        <end position="36"/>
    </location>
</feature>
<keyword evidence="1" id="KW-0812">Transmembrane</keyword>
<accession>A0A6M6E8A0</accession>
<sequence length="77" mass="9216">MKTTRDKITRLFKQNIFACILCILLVFTAFFCMTLLNNEVRQKIHPKFYHHETYKGGVETHTPKAYIPEHYDTGHEW</sequence>
<evidence type="ECO:0000256" key="1">
    <source>
        <dbReference type="SAM" id="Phobius"/>
    </source>
</evidence>
<keyword evidence="2" id="KW-0614">Plasmid</keyword>
<geneLocation type="plasmid" evidence="3">
    <name>pfdu301a</name>
</geneLocation>
<name>A0A6M6E8A0_PRIMG</name>
<dbReference type="EMBL" id="CP045273">
    <property type="protein sequence ID" value="QJX80787.1"/>
    <property type="molecule type" value="Genomic_DNA"/>
</dbReference>
<protein>
    <submittedName>
        <fullName evidence="2">Uncharacterized protein</fullName>
    </submittedName>
</protein>
<proteinExistence type="predicted"/>
<evidence type="ECO:0000313" key="2">
    <source>
        <dbReference type="EMBL" id="QJX80787.1"/>
    </source>
</evidence>